<feature type="transmembrane region" description="Helical" evidence="1">
    <location>
        <begin position="28"/>
        <end position="47"/>
    </location>
</feature>
<accession>A0A2T9YU97</accession>
<evidence type="ECO:0000256" key="1">
    <source>
        <dbReference type="SAM" id="Phobius"/>
    </source>
</evidence>
<dbReference type="OrthoDB" id="206005at2759"/>
<feature type="transmembrane region" description="Helical" evidence="1">
    <location>
        <begin position="122"/>
        <end position="140"/>
    </location>
</feature>
<feature type="transmembrane region" description="Helical" evidence="1">
    <location>
        <begin position="194"/>
        <end position="213"/>
    </location>
</feature>
<feature type="transmembrane region" description="Helical" evidence="1">
    <location>
        <begin position="59"/>
        <end position="81"/>
    </location>
</feature>
<feature type="transmembrane region" description="Helical" evidence="1">
    <location>
        <begin position="160"/>
        <end position="182"/>
    </location>
</feature>
<keyword evidence="3" id="KW-1185">Reference proteome</keyword>
<dbReference type="EMBL" id="MBFR01000045">
    <property type="protein sequence ID" value="PVU95889.1"/>
    <property type="molecule type" value="Genomic_DNA"/>
</dbReference>
<dbReference type="Proteomes" id="UP000245383">
    <property type="component" value="Unassembled WGS sequence"/>
</dbReference>
<proteinExistence type="predicted"/>
<evidence type="ECO:0000313" key="3">
    <source>
        <dbReference type="Proteomes" id="UP000245383"/>
    </source>
</evidence>
<reference evidence="2 3" key="1">
    <citation type="journal article" date="2018" name="MBio">
        <title>Comparative Genomics Reveals the Core Gene Toolbox for the Fungus-Insect Symbiosis.</title>
        <authorList>
            <person name="Wang Y."/>
            <person name="Stata M."/>
            <person name="Wang W."/>
            <person name="Stajich J.E."/>
            <person name="White M.M."/>
            <person name="Moncalvo J.M."/>
        </authorList>
    </citation>
    <scope>NUCLEOTIDE SEQUENCE [LARGE SCALE GENOMIC DNA]</scope>
    <source>
        <strain evidence="2 3">SWE-8-4</strain>
    </source>
</reference>
<keyword evidence="1" id="KW-0472">Membrane</keyword>
<gene>
    <name evidence="2" type="ORF">BB561_001531</name>
</gene>
<protein>
    <submittedName>
        <fullName evidence="2">Uncharacterized protein</fullName>
    </submittedName>
</protein>
<keyword evidence="1" id="KW-1133">Transmembrane helix</keyword>
<organism evidence="2 3">
    <name type="scientific">Smittium simulii</name>
    <dbReference type="NCBI Taxonomy" id="133385"/>
    <lineage>
        <taxon>Eukaryota</taxon>
        <taxon>Fungi</taxon>
        <taxon>Fungi incertae sedis</taxon>
        <taxon>Zoopagomycota</taxon>
        <taxon>Kickxellomycotina</taxon>
        <taxon>Harpellomycetes</taxon>
        <taxon>Harpellales</taxon>
        <taxon>Legeriomycetaceae</taxon>
        <taxon>Smittium</taxon>
    </lineage>
</organism>
<name>A0A2T9YU97_9FUNG</name>
<comment type="caution">
    <text evidence="2">The sequence shown here is derived from an EMBL/GenBank/DDBJ whole genome shotgun (WGS) entry which is preliminary data.</text>
</comment>
<keyword evidence="1" id="KW-0812">Transmembrane</keyword>
<sequence length="296" mass="31977">MDASAKFSTFAATFPTILSSTWSGNEKGYFPIAIAATIHAVKVSYMTRKILQLGGRRHLASEFLLQLVYGFGGAIIARLALGLPQPWIESNSALPLQALTFLLLTNLPGDILFSLMDYISPLSDVILATADGLITGYGITSGGVDLVKYTMSNEKVSKSIVAMLFVGTVMGCGGGSLGNLFMLKENSTKKSISLSNLPFFEIKLSAFLTLFYISTTRLWTFTEYAPNFVFSPILDKFIDSIVVPLSANESKMVVATAYGSIMGFKAYSNALVYKTAIAKVKAAKVNKTTSKSKKDQ</sequence>
<evidence type="ECO:0000313" key="2">
    <source>
        <dbReference type="EMBL" id="PVU95889.1"/>
    </source>
</evidence>
<dbReference type="AlphaFoldDB" id="A0A2T9YU97"/>